<feature type="transmembrane region" description="Helical" evidence="17">
    <location>
        <begin position="157"/>
        <end position="176"/>
    </location>
</feature>
<dbReference type="PIRSF" id="PIRSF000204">
    <property type="entry name" value="PNTB"/>
    <property type="match status" value="1"/>
</dbReference>
<evidence type="ECO:0000256" key="9">
    <source>
        <dbReference type="ARBA" id="ARBA00022857"/>
    </source>
</evidence>
<evidence type="ECO:0000313" key="19">
    <source>
        <dbReference type="EMBL" id="SVA72866.1"/>
    </source>
</evidence>
<dbReference type="AlphaFoldDB" id="A0A381Y6Y5"/>
<gene>
    <name evidence="19" type="ORF">METZ01_LOCUS125720</name>
</gene>
<evidence type="ECO:0000259" key="18">
    <source>
        <dbReference type="Pfam" id="PF02233"/>
    </source>
</evidence>
<protein>
    <recommendedName>
        <fullName evidence="5">NAD(P) transhydrogenase subunit beta</fullName>
        <ecNumber evidence="4">7.1.1.1</ecNumber>
    </recommendedName>
    <alternativeName>
        <fullName evidence="15">Nicotinamide nucleotide transhydrogenase subunit beta</fullName>
    </alternativeName>
    <alternativeName>
        <fullName evidence="14">Pyridine nucleotide transhydrogenase subunit beta</fullName>
    </alternativeName>
</protein>
<keyword evidence="10" id="KW-1278">Translocase</keyword>
<dbReference type="EMBL" id="UINC01017546">
    <property type="protein sequence ID" value="SVA72866.1"/>
    <property type="molecule type" value="Genomic_DNA"/>
</dbReference>
<sequence length="458" mass="48655">VVYTNIFYVLASVLFILGIKKLSHPRTARNGNMIAFIGMMIAIVATLIAKHEFQIDFQLIAVGIVVGIIIGATFAIKVEMTQMPQMVAIFNGFGGGASALVAAAEFLKNGEITTFTLGTIALSIFVGTLTFTGSFIAFGKLQGFVSGQPIVFPGQQVFNALMAVALLIVGVYLVQIPGEINYFYAVVVISAIMGITLTIPIGGADMPVVISLLNSYSGVAAAATGFVLMNNGLIISGALVGASGLILTNIMCKGMNRSLANVIFGAVGLVQESTGDSTTKQITVKSYSTEEAAMIFDAAEKVIVVPGYGLAVAQAQHAVREVAEFLEGKGKQVLYAIHPVAGRMPGHMNVLLAEANIPYEQLKDLDEINPEFEDCDVALVLGANDVVNPAARHDTSSPIYGMPILDVDKSRTVIINKRTMNTGFAGIQNELFGFENSIMVFGDAKDMLQQLLKDLKEL</sequence>
<dbReference type="GO" id="GO:0008750">
    <property type="term" value="F:proton-translocating NAD(P)+ transhydrogenase activity"/>
    <property type="evidence" value="ECO:0007669"/>
    <property type="project" value="UniProtKB-EC"/>
</dbReference>
<evidence type="ECO:0000256" key="16">
    <source>
        <dbReference type="ARBA" id="ARBA00048202"/>
    </source>
</evidence>
<evidence type="ECO:0000256" key="13">
    <source>
        <dbReference type="ARBA" id="ARBA00023136"/>
    </source>
</evidence>
<reference evidence="19" key="1">
    <citation type="submission" date="2018-05" db="EMBL/GenBank/DDBJ databases">
        <authorList>
            <person name="Lanie J.A."/>
            <person name="Ng W.-L."/>
            <person name="Kazmierczak K.M."/>
            <person name="Andrzejewski T.M."/>
            <person name="Davidsen T.M."/>
            <person name="Wayne K.J."/>
            <person name="Tettelin H."/>
            <person name="Glass J.I."/>
            <person name="Rusch D."/>
            <person name="Podicherti R."/>
            <person name="Tsui H.-C.T."/>
            <person name="Winkler M.E."/>
        </authorList>
    </citation>
    <scope>NUCLEOTIDE SEQUENCE</scope>
</reference>
<keyword evidence="6" id="KW-1003">Cell membrane</keyword>
<keyword evidence="13 17" id="KW-0472">Membrane</keyword>
<dbReference type="InterPro" id="IPR029035">
    <property type="entry name" value="DHS-like_NAD/FAD-binding_dom"/>
</dbReference>
<evidence type="ECO:0000256" key="6">
    <source>
        <dbReference type="ARBA" id="ARBA00022475"/>
    </source>
</evidence>
<comment type="catalytic activity">
    <reaction evidence="16">
        <text>NAD(+) + NADPH + H(+)(in) = NADH + NADP(+) + H(+)(out)</text>
        <dbReference type="Rhea" id="RHEA:47992"/>
        <dbReference type="ChEBI" id="CHEBI:15378"/>
        <dbReference type="ChEBI" id="CHEBI:57540"/>
        <dbReference type="ChEBI" id="CHEBI:57783"/>
        <dbReference type="ChEBI" id="CHEBI:57945"/>
        <dbReference type="ChEBI" id="CHEBI:58349"/>
        <dbReference type="EC" id="7.1.1.1"/>
    </reaction>
</comment>
<keyword evidence="8 17" id="KW-0812">Transmembrane</keyword>
<evidence type="ECO:0000256" key="8">
    <source>
        <dbReference type="ARBA" id="ARBA00022692"/>
    </source>
</evidence>
<dbReference type="PANTHER" id="PTHR44758:SF1">
    <property type="entry name" value="NAD(P) TRANSHYDROGENASE SUBUNIT BETA"/>
    <property type="match status" value="1"/>
</dbReference>
<feature type="non-terminal residue" evidence="19">
    <location>
        <position position="1"/>
    </location>
</feature>
<evidence type="ECO:0000256" key="10">
    <source>
        <dbReference type="ARBA" id="ARBA00022967"/>
    </source>
</evidence>
<keyword evidence="9" id="KW-0521">NADP</keyword>
<dbReference type="Pfam" id="PF02233">
    <property type="entry name" value="PNTB"/>
    <property type="match status" value="1"/>
</dbReference>
<evidence type="ECO:0000256" key="7">
    <source>
        <dbReference type="ARBA" id="ARBA00022519"/>
    </source>
</evidence>
<evidence type="ECO:0000256" key="17">
    <source>
        <dbReference type="SAM" id="Phobius"/>
    </source>
</evidence>
<evidence type="ECO:0000256" key="2">
    <source>
        <dbReference type="ARBA" id="ARBA00004429"/>
    </source>
</evidence>
<dbReference type="GO" id="GO:0050661">
    <property type="term" value="F:NADP binding"/>
    <property type="evidence" value="ECO:0007669"/>
    <property type="project" value="InterPro"/>
</dbReference>
<keyword evidence="12" id="KW-0520">NAD</keyword>
<accession>A0A381Y6Y5</accession>
<comment type="similarity">
    <text evidence="3">Belongs to the PNT beta subunit family.</text>
</comment>
<evidence type="ECO:0000256" key="12">
    <source>
        <dbReference type="ARBA" id="ARBA00023027"/>
    </source>
</evidence>
<feature type="transmembrane region" description="Helical" evidence="17">
    <location>
        <begin position="233"/>
        <end position="252"/>
    </location>
</feature>
<dbReference type="InterPro" id="IPR034300">
    <property type="entry name" value="PNTB-like"/>
</dbReference>
<feature type="transmembrane region" description="Helical" evidence="17">
    <location>
        <begin position="88"/>
        <end position="106"/>
    </location>
</feature>
<keyword evidence="7" id="KW-0997">Cell inner membrane</keyword>
<evidence type="ECO:0000256" key="14">
    <source>
        <dbReference type="ARBA" id="ARBA00030053"/>
    </source>
</evidence>
<organism evidence="19">
    <name type="scientific">marine metagenome</name>
    <dbReference type="NCBI Taxonomy" id="408172"/>
    <lineage>
        <taxon>unclassified sequences</taxon>
        <taxon>metagenomes</taxon>
        <taxon>ecological metagenomes</taxon>
    </lineage>
</organism>
<feature type="transmembrane region" description="Helical" evidence="17">
    <location>
        <begin position="112"/>
        <end position="136"/>
    </location>
</feature>
<comment type="function">
    <text evidence="1">The transhydrogenation between NADH and NADP is coupled to respiration and ATP hydrolysis and functions as a proton pump across the membrane.</text>
</comment>
<keyword evidence="11 17" id="KW-1133">Transmembrane helix</keyword>
<feature type="transmembrane region" description="Helical" evidence="17">
    <location>
        <begin position="57"/>
        <end position="76"/>
    </location>
</feature>
<evidence type="ECO:0000256" key="15">
    <source>
        <dbReference type="ARBA" id="ARBA00033258"/>
    </source>
</evidence>
<evidence type="ECO:0000256" key="5">
    <source>
        <dbReference type="ARBA" id="ARBA00014581"/>
    </source>
</evidence>
<comment type="subcellular location">
    <subcellularLocation>
        <location evidence="2">Cell inner membrane</location>
        <topology evidence="2">Multi-pass membrane protein</topology>
    </subcellularLocation>
</comment>
<feature type="transmembrane region" description="Helical" evidence="17">
    <location>
        <begin position="34"/>
        <end position="51"/>
    </location>
</feature>
<feature type="domain" description="NADP transhydrogenase beta-like" evidence="18">
    <location>
        <begin position="5"/>
        <end position="453"/>
    </location>
</feature>
<dbReference type="EC" id="7.1.1.1" evidence="4"/>
<evidence type="ECO:0000256" key="11">
    <source>
        <dbReference type="ARBA" id="ARBA00022989"/>
    </source>
</evidence>
<evidence type="ECO:0000256" key="3">
    <source>
        <dbReference type="ARBA" id="ARBA00007919"/>
    </source>
</evidence>
<dbReference type="Gene3D" id="3.40.50.1220">
    <property type="entry name" value="TPP-binding domain"/>
    <property type="match status" value="1"/>
</dbReference>
<name>A0A381Y6Y5_9ZZZZ</name>
<dbReference type="GO" id="GO:0005886">
    <property type="term" value="C:plasma membrane"/>
    <property type="evidence" value="ECO:0007669"/>
    <property type="project" value="UniProtKB-SubCell"/>
</dbReference>
<feature type="transmembrane region" description="Helical" evidence="17">
    <location>
        <begin position="182"/>
        <end position="201"/>
    </location>
</feature>
<dbReference type="SUPFAM" id="SSF52467">
    <property type="entry name" value="DHS-like NAD/FAD-binding domain"/>
    <property type="match status" value="1"/>
</dbReference>
<evidence type="ECO:0000256" key="4">
    <source>
        <dbReference type="ARBA" id="ARBA00012943"/>
    </source>
</evidence>
<feature type="transmembrane region" description="Helical" evidence="17">
    <location>
        <begin position="6"/>
        <end position="22"/>
    </location>
</feature>
<dbReference type="InterPro" id="IPR012136">
    <property type="entry name" value="NADH_DH_b"/>
</dbReference>
<proteinExistence type="inferred from homology"/>
<evidence type="ECO:0000256" key="1">
    <source>
        <dbReference type="ARBA" id="ARBA00003943"/>
    </source>
</evidence>
<dbReference type="PANTHER" id="PTHR44758">
    <property type="entry name" value="NAD(P) TRANSHYDROGENASE SUBUNIT BETA"/>
    <property type="match status" value="1"/>
</dbReference>